<protein>
    <submittedName>
        <fullName evidence="1">Cyclin-domain-containing protein</fullName>
    </submittedName>
</protein>
<dbReference type="InterPro" id="IPR036915">
    <property type="entry name" value="Cyclin-like_sf"/>
</dbReference>
<dbReference type="AlphaFoldDB" id="A0A9P9G5D6"/>
<dbReference type="PANTHER" id="PTHR15615">
    <property type="match status" value="1"/>
</dbReference>
<reference evidence="1" key="1">
    <citation type="journal article" date="2021" name="Nat. Commun.">
        <title>Genetic determinants of endophytism in the Arabidopsis root mycobiome.</title>
        <authorList>
            <person name="Mesny F."/>
            <person name="Miyauchi S."/>
            <person name="Thiergart T."/>
            <person name="Pickel B."/>
            <person name="Atanasova L."/>
            <person name="Karlsson M."/>
            <person name="Huettel B."/>
            <person name="Barry K.W."/>
            <person name="Haridas S."/>
            <person name="Chen C."/>
            <person name="Bauer D."/>
            <person name="Andreopoulos W."/>
            <person name="Pangilinan J."/>
            <person name="LaButti K."/>
            <person name="Riley R."/>
            <person name="Lipzen A."/>
            <person name="Clum A."/>
            <person name="Drula E."/>
            <person name="Henrissat B."/>
            <person name="Kohler A."/>
            <person name="Grigoriev I.V."/>
            <person name="Martin F.M."/>
            <person name="Hacquard S."/>
        </authorList>
    </citation>
    <scope>NUCLEOTIDE SEQUENCE</scope>
    <source>
        <strain evidence="1">MPI-CAGE-AT-0023</strain>
    </source>
</reference>
<gene>
    <name evidence="1" type="ORF">BKA55DRAFT_469177</name>
</gene>
<evidence type="ECO:0000313" key="1">
    <source>
        <dbReference type="EMBL" id="KAH7231684.1"/>
    </source>
</evidence>
<dbReference type="SUPFAM" id="SSF47954">
    <property type="entry name" value="Cyclin-like"/>
    <property type="match status" value="1"/>
</dbReference>
<keyword evidence="2" id="KW-1185">Reference proteome</keyword>
<dbReference type="Proteomes" id="UP000720189">
    <property type="component" value="Unassembled WGS sequence"/>
</dbReference>
<feature type="non-terminal residue" evidence="1">
    <location>
        <position position="176"/>
    </location>
</feature>
<feature type="non-terminal residue" evidence="1">
    <location>
        <position position="1"/>
    </location>
</feature>
<name>A0A9P9G5D6_FUSRE</name>
<evidence type="ECO:0000313" key="2">
    <source>
        <dbReference type="Proteomes" id="UP000720189"/>
    </source>
</evidence>
<dbReference type="GO" id="GO:0016538">
    <property type="term" value="F:cyclin-dependent protein serine/threonine kinase regulator activity"/>
    <property type="evidence" value="ECO:0007669"/>
    <property type="project" value="TreeGrafter"/>
</dbReference>
<proteinExistence type="predicted"/>
<dbReference type="OrthoDB" id="337735at2759"/>
<sequence>ITAKILPQFYHQCDLEDLVLMVSTVIEEAISENDENSVPLLSKGLTPFHSLLKPSITVRDYLSRITKHAALTPAMLLSMMYYIDRLSSIFPAFLINSFTAHRFLITAATVACKGLSDSFLRTVAYARIGGVKASELRRLVRLFLYYLDWGIVPHPETLVAYYRGLVTRSDGYIFEP</sequence>
<dbReference type="GO" id="GO:0019901">
    <property type="term" value="F:protein kinase binding"/>
    <property type="evidence" value="ECO:0007669"/>
    <property type="project" value="InterPro"/>
</dbReference>
<dbReference type="Gene3D" id="1.10.472.10">
    <property type="entry name" value="Cyclin-like"/>
    <property type="match status" value="1"/>
</dbReference>
<dbReference type="GO" id="GO:0005634">
    <property type="term" value="C:nucleus"/>
    <property type="evidence" value="ECO:0007669"/>
    <property type="project" value="TreeGrafter"/>
</dbReference>
<dbReference type="GeneID" id="70216084"/>
<dbReference type="EMBL" id="JAGMUX010000020">
    <property type="protein sequence ID" value="KAH7231684.1"/>
    <property type="molecule type" value="Genomic_DNA"/>
</dbReference>
<organism evidence="1 2">
    <name type="scientific">Fusarium redolens</name>
    <dbReference type="NCBI Taxonomy" id="48865"/>
    <lineage>
        <taxon>Eukaryota</taxon>
        <taxon>Fungi</taxon>
        <taxon>Dikarya</taxon>
        <taxon>Ascomycota</taxon>
        <taxon>Pezizomycotina</taxon>
        <taxon>Sordariomycetes</taxon>
        <taxon>Hypocreomycetidae</taxon>
        <taxon>Hypocreales</taxon>
        <taxon>Nectriaceae</taxon>
        <taxon>Fusarium</taxon>
        <taxon>Fusarium redolens species complex</taxon>
    </lineage>
</organism>
<accession>A0A9P9G5D6</accession>
<dbReference type="Pfam" id="PF08613">
    <property type="entry name" value="Cyclin"/>
    <property type="match status" value="1"/>
</dbReference>
<dbReference type="RefSeq" id="XP_046043621.1">
    <property type="nucleotide sequence ID" value="XM_046186130.1"/>
</dbReference>
<dbReference type="InterPro" id="IPR013922">
    <property type="entry name" value="Cyclin_PHO80-like"/>
</dbReference>
<dbReference type="CDD" id="cd20558">
    <property type="entry name" value="CYCLIN_ScPCL7-like"/>
    <property type="match status" value="1"/>
</dbReference>
<comment type="caution">
    <text evidence="1">The sequence shown here is derived from an EMBL/GenBank/DDBJ whole genome shotgun (WGS) entry which is preliminary data.</text>
</comment>
<dbReference type="PANTHER" id="PTHR15615:SF117">
    <property type="entry name" value="PHO85 CYCLIN PHO80"/>
    <property type="match status" value="1"/>
</dbReference>
<dbReference type="GO" id="GO:0000307">
    <property type="term" value="C:cyclin-dependent protein kinase holoenzyme complex"/>
    <property type="evidence" value="ECO:0007669"/>
    <property type="project" value="TreeGrafter"/>
</dbReference>